<dbReference type="Proteomes" id="UP000248806">
    <property type="component" value="Unassembled WGS sequence"/>
</dbReference>
<organism evidence="1 2">
    <name type="scientific">Thermosporothrix hazakensis</name>
    <dbReference type="NCBI Taxonomy" id="644383"/>
    <lineage>
        <taxon>Bacteria</taxon>
        <taxon>Bacillati</taxon>
        <taxon>Chloroflexota</taxon>
        <taxon>Ktedonobacteria</taxon>
        <taxon>Ktedonobacterales</taxon>
        <taxon>Thermosporotrichaceae</taxon>
        <taxon>Thermosporothrix</taxon>
    </lineage>
</organism>
<dbReference type="AlphaFoldDB" id="A0A326U8J0"/>
<dbReference type="EMBL" id="QKUF01000011">
    <property type="protein sequence ID" value="PZW27936.1"/>
    <property type="molecule type" value="Genomic_DNA"/>
</dbReference>
<evidence type="ECO:0000313" key="1">
    <source>
        <dbReference type="EMBL" id="PZW27936.1"/>
    </source>
</evidence>
<proteinExistence type="predicted"/>
<reference evidence="1 2" key="1">
    <citation type="submission" date="2018-06" db="EMBL/GenBank/DDBJ databases">
        <title>Genomic Encyclopedia of Archaeal and Bacterial Type Strains, Phase II (KMG-II): from individual species to whole genera.</title>
        <authorList>
            <person name="Goeker M."/>
        </authorList>
    </citation>
    <scope>NUCLEOTIDE SEQUENCE [LARGE SCALE GENOMIC DNA]</scope>
    <source>
        <strain evidence="1 2">ATCC BAA-1881</strain>
    </source>
</reference>
<accession>A0A326U8J0</accession>
<protein>
    <submittedName>
        <fullName evidence="1">Uncharacterized protein</fullName>
    </submittedName>
</protein>
<sequence length="74" mass="8363">MRLVSEGQRIIARFTVPWEIAFLAEQGNVWIGLHRPGEKDPLGAIHAQTHEVRLWQNTIERQVVVLGAPLSLPD</sequence>
<comment type="caution">
    <text evidence="1">The sequence shown here is derived from an EMBL/GenBank/DDBJ whole genome shotgun (WGS) entry which is preliminary data.</text>
</comment>
<dbReference type="RefSeq" id="WP_111323688.1">
    <property type="nucleotide sequence ID" value="NZ_BIFX01000003.1"/>
</dbReference>
<gene>
    <name evidence="1" type="ORF">EI42_03314</name>
</gene>
<dbReference type="OrthoDB" id="173115at2"/>
<keyword evidence="2" id="KW-1185">Reference proteome</keyword>
<evidence type="ECO:0000313" key="2">
    <source>
        <dbReference type="Proteomes" id="UP000248806"/>
    </source>
</evidence>
<name>A0A326U8J0_THEHA</name>